<feature type="signal peptide" evidence="1">
    <location>
        <begin position="1"/>
        <end position="19"/>
    </location>
</feature>
<dbReference type="PROSITE" id="PS51009">
    <property type="entry name" value="CYTCII"/>
    <property type="match status" value="1"/>
</dbReference>
<feature type="chain" id="PRO_5037985088" description="Cytochrome c556" evidence="1">
    <location>
        <begin position="20"/>
        <end position="141"/>
    </location>
</feature>
<dbReference type="GO" id="GO:0022900">
    <property type="term" value="P:electron transport chain"/>
    <property type="evidence" value="ECO:0007669"/>
    <property type="project" value="InterPro"/>
</dbReference>
<dbReference type="GO" id="GO:0009055">
    <property type="term" value="F:electron transfer activity"/>
    <property type="evidence" value="ECO:0007669"/>
    <property type="project" value="InterPro"/>
</dbReference>
<dbReference type="Pfam" id="PF01322">
    <property type="entry name" value="Cytochrom_C_2"/>
    <property type="match status" value="1"/>
</dbReference>
<keyword evidence="1" id="KW-0732">Signal</keyword>
<dbReference type="AlphaFoldDB" id="A0A916RBX3"/>
<proteinExistence type="predicted"/>
<dbReference type="GO" id="GO:0005506">
    <property type="term" value="F:iron ion binding"/>
    <property type="evidence" value="ECO:0007669"/>
    <property type="project" value="InterPro"/>
</dbReference>
<evidence type="ECO:0000313" key="2">
    <source>
        <dbReference type="EMBL" id="GGA49142.1"/>
    </source>
</evidence>
<dbReference type="Proteomes" id="UP000596977">
    <property type="component" value="Unassembled WGS sequence"/>
</dbReference>
<accession>A0A916RBX3</accession>
<dbReference type="EMBL" id="BMKB01000003">
    <property type="protein sequence ID" value="GGA49142.1"/>
    <property type="molecule type" value="Genomic_DNA"/>
</dbReference>
<evidence type="ECO:0008006" key="4">
    <source>
        <dbReference type="Google" id="ProtNLM"/>
    </source>
</evidence>
<dbReference type="GO" id="GO:0020037">
    <property type="term" value="F:heme binding"/>
    <property type="evidence" value="ECO:0007669"/>
    <property type="project" value="InterPro"/>
</dbReference>
<name>A0A916RBX3_9HYPH</name>
<dbReference type="InterPro" id="IPR002321">
    <property type="entry name" value="Cyt_c_II"/>
</dbReference>
<dbReference type="SUPFAM" id="SSF47175">
    <property type="entry name" value="Cytochromes"/>
    <property type="match status" value="1"/>
</dbReference>
<sequence>MNFKIFPALVLAAAVTLSAPVGLQAQSDDPAAERIPIMRSNGMVLRAAPRASGDEAIAAAQTFVDNFAALPALFEDPAFPGNTQPAAWDNFDAFVGIFDEARQGAEAALAAAQAGDMNGYSAGIQTVAATCSACHGPYRRQ</sequence>
<protein>
    <recommendedName>
        <fullName evidence="4">Cytochrome c556</fullName>
    </recommendedName>
</protein>
<evidence type="ECO:0000313" key="3">
    <source>
        <dbReference type="Proteomes" id="UP000596977"/>
    </source>
</evidence>
<gene>
    <name evidence="2" type="ORF">GCM10011499_18740</name>
</gene>
<reference evidence="2 3" key="1">
    <citation type="journal article" date="2014" name="Int. J. Syst. Evol. Microbiol.">
        <title>Complete genome sequence of Corynebacterium casei LMG S-19264T (=DSM 44701T), isolated from a smear-ripened cheese.</title>
        <authorList>
            <consortium name="US DOE Joint Genome Institute (JGI-PGF)"/>
            <person name="Walter F."/>
            <person name="Albersmeier A."/>
            <person name="Kalinowski J."/>
            <person name="Ruckert C."/>
        </authorList>
    </citation>
    <scope>NUCLEOTIDE SEQUENCE [LARGE SCALE GENOMIC DNA]</scope>
    <source>
        <strain evidence="2 3">CGMCC 1.15896</strain>
    </source>
</reference>
<dbReference type="InterPro" id="IPR010980">
    <property type="entry name" value="Cyt_c/b562"/>
</dbReference>
<keyword evidence="3" id="KW-1185">Reference proteome</keyword>
<dbReference type="Gene3D" id="1.20.120.10">
    <property type="entry name" value="Cytochrome c/b562"/>
    <property type="match status" value="1"/>
</dbReference>
<dbReference type="OrthoDB" id="9811729at2"/>
<comment type="caution">
    <text evidence="2">The sequence shown here is derived from an EMBL/GenBank/DDBJ whole genome shotgun (WGS) entry which is preliminary data.</text>
</comment>
<dbReference type="RefSeq" id="WP_127074219.1">
    <property type="nucleotide sequence ID" value="NZ_BMKB01000003.1"/>
</dbReference>
<organism evidence="2 3">
    <name type="scientific">Pelagibacterium lentulum</name>
    <dbReference type="NCBI Taxonomy" id="2029865"/>
    <lineage>
        <taxon>Bacteria</taxon>
        <taxon>Pseudomonadati</taxon>
        <taxon>Pseudomonadota</taxon>
        <taxon>Alphaproteobacteria</taxon>
        <taxon>Hyphomicrobiales</taxon>
        <taxon>Devosiaceae</taxon>
        <taxon>Pelagibacterium</taxon>
    </lineage>
</organism>
<evidence type="ECO:0000256" key="1">
    <source>
        <dbReference type="SAM" id="SignalP"/>
    </source>
</evidence>